<name>A0A1S6WDT1_AGRTU</name>
<feature type="domain" description="Methyltransferase" evidence="1">
    <location>
        <begin position="40"/>
        <end position="138"/>
    </location>
</feature>
<dbReference type="EMBL" id="KY452017">
    <property type="protein sequence ID" value="AQX14444.1"/>
    <property type="molecule type" value="Genomic_DNA"/>
</dbReference>
<proteinExistence type="predicted"/>
<accession>A0A1S6WDT1</accession>
<evidence type="ECO:0000313" key="2">
    <source>
        <dbReference type="EMBL" id="AQX14444.1"/>
    </source>
</evidence>
<dbReference type="InterPro" id="IPR029063">
    <property type="entry name" value="SAM-dependent_MTases_sf"/>
</dbReference>
<reference evidence="2" key="1">
    <citation type="submission" date="2017-01" db="EMBL/GenBank/DDBJ databases">
        <title>Elucidation and Expansion of monobactam Biosynthesis.</title>
        <authorList>
            <person name="Webster A.L.H."/>
            <person name="Walker C."/>
            <person name="Li H."/>
            <person name="Skinnider M."/>
            <person name="Magarvey N.A."/>
        </authorList>
    </citation>
    <scope>NUCLEOTIDE SEQUENCE</scope>
    <source>
        <strain evidence="2">ATCC 31700</strain>
    </source>
</reference>
<dbReference type="CDD" id="cd02440">
    <property type="entry name" value="AdoMet_MTases"/>
    <property type="match status" value="1"/>
</dbReference>
<dbReference type="Pfam" id="PF13847">
    <property type="entry name" value="Methyltransf_31"/>
    <property type="match status" value="1"/>
</dbReference>
<protein>
    <submittedName>
        <fullName evidence="2">Methyltransferase</fullName>
    </submittedName>
</protein>
<dbReference type="GO" id="GO:0032259">
    <property type="term" value="P:methylation"/>
    <property type="evidence" value="ECO:0007669"/>
    <property type="project" value="UniProtKB-KW"/>
</dbReference>
<gene>
    <name evidence="2" type="primary">Rhz9</name>
</gene>
<dbReference type="Gene3D" id="3.40.50.150">
    <property type="entry name" value="Vaccinia Virus protein VP39"/>
    <property type="match status" value="1"/>
</dbReference>
<keyword evidence="2" id="KW-0489">Methyltransferase</keyword>
<organism evidence="2">
    <name type="scientific">Agrobacterium tumefaciens</name>
    <dbReference type="NCBI Taxonomy" id="358"/>
    <lineage>
        <taxon>Bacteria</taxon>
        <taxon>Pseudomonadati</taxon>
        <taxon>Pseudomonadota</taxon>
        <taxon>Alphaproteobacteria</taxon>
        <taxon>Hyphomicrobiales</taxon>
        <taxon>Rhizobiaceae</taxon>
        <taxon>Rhizobium/Agrobacterium group</taxon>
        <taxon>Agrobacterium</taxon>
        <taxon>Agrobacterium tumefaciens complex</taxon>
    </lineage>
</organism>
<dbReference type="InterPro" id="IPR025714">
    <property type="entry name" value="Methyltranfer_dom"/>
</dbReference>
<dbReference type="RefSeq" id="WP_076845081.1">
    <property type="nucleotide sequence ID" value="NZ_JBJDQY010000015.1"/>
</dbReference>
<evidence type="ECO:0000259" key="1">
    <source>
        <dbReference type="Pfam" id="PF13847"/>
    </source>
</evidence>
<sequence length="286" mass="32594">MKILFDNSVFMDSSNVAVSTNRLNWRAEVLISRNREAFVGKRVLDLASHDGRFSHAALMCGAQHVTGVEARQEHVENARKNFAELGHSEHSYSFIRGDLVTFLRELEPDRFDTVLLFGVLAHLIETVEVFREIKRVAPTHFILDGWQAKEKLNLVERIRNHKVTEYVTATQQGGPPVRNTLTHKLMRYWDVFRNPAYKTGSLIFLYEDADAAGATIRKSGLMAWPSGSLIEMLFEHFGFVVHQVDWHAQGVGNWTDIGDYRSGDRASWVAQLRHRASQDHEFSSAS</sequence>
<dbReference type="AlphaFoldDB" id="A0A1S6WDT1"/>
<dbReference type="SUPFAM" id="SSF53335">
    <property type="entry name" value="S-adenosyl-L-methionine-dependent methyltransferases"/>
    <property type="match status" value="1"/>
</dbReference>
<dbReference type="OrthoDB" id="3783712at2"/>
<dbReference type="GO" id="GO:0008168">
    <property type="term" value="F:methyltransferase activity"/>
    <property type="evidence" value="ECO:0007669"/>
    <property type="project" value="UniProtKB-KW"/>
</dbReference>
<keyword evidence="2" id="KW-0808">Transferase</keyword>